<dbReference type="SUPFAM" id="SSF55729">
    <property type="entry name" value="Acyl-CoA N-acyltransferases (Nat)"/>
    <property type="match status" value="1"/>
</dbReference>
<comment type="caution">
    <text evidence="3">The sequence shown here is derived from an EMBL/GenBank/DDBJ whole genome shotgun (WGS) entry which is preliminary data.</text>
</comment>
<feature type="compositionally biased region" description="Low complexity" evidence="1">
    <location>
        <begin position="89"/>
        <end position="102"/>
    </location>
</feature>
<evidence type="ECO:0000313" key="4">
    <source>
        <dbReference type="Proteomes" id="UP001500064"/>
    </source>
</evidence>
<dbReference type="EMBL" id="BAAAMU010000049">
    <property type="protein sequence ID" value="GAA1653769.1"/>
    <property type="molecule type" value="Genomic_DNA"/>
</dbReference>
<dbReference type="Gene3D" id="3.40.630.30">
    <property type="match status" value="1"/>
</dbReference>
<organism evidence="3 4">
    <name type="scientific">Nonomuraea maheshkhaliensis</name>
    <dbReference type="NCBI Taxonomy" id="419590"/>
    <lineage>
        <taxon>Bacteria</taxon>
        <taxon>Bacillati</taxon>
        <taxon>Actinomycetota</taxon>
        <taxon>Actinomycetes</taxon>
        <taxon>Streptosporangiales</taxon>
        <taxon>Streptosporangiaceae</taxon>
        <taxon>Nonomuraea</taxon>
    </lineage>
</organism>
<dbReference type="InterPro" id="IPR000182">
    <property type="entry name" value="GNAT_dom"/>
</dbReference>
<dbReference type="PROSITE" id="PS51186">
    <property type="entry name" value="GNAT"/>
    <property type="match status" value="1"/>
</dbReference>
<evidence type="ECO:0000256" key="1">
    <source>
        <dbReference type="SAM" id="MobiDB-lite"/>
    </source>
</evidence>
<protein>
    <recommendedName>
        <fullName evidence="2">N-acetyltransferase domain-containing protein</fullName>
    </recommendedName>
</protein>
<dbReference type="Pfam" id="PF13302">
    <property type="entry name" value="Acetyltransf_3"/>
    <property type="match status" value="1"/>
</dbReference>
<accession>A0ABN2FMG7</accession>
<proteinExistence type="predicted"/>
<feature type="compositionally biased region" description="Low complexity" evidence="1">
    <location>
        <begin position="109"/>
        <end position="157"/>
    </location>
</feature>
<dbReference type="Proteomes" id="UP001500064">
    <property type="component" value="Unassembled WGS sequence"/>
</dbReference>
<reference evidence="3 4" key="1">
    <citation type="journal article" date="2019" name="Int. J. Syst. Evol. Microbiol.">
        <title>The Global Catalogue of Microorganisms (GCM) 10K type strain sequencing project: providing services to taxonomists for standard genome sequencing and annotation.</title>
        <authorList>
            <consortium name="The Broad Institute Genomics Platform"/>
            <consortium name="The Broad Institute Genome Sequencing Center for Infectious Disease"/>
            <person name="Wu L."/>
            <person name="Ma J."/>
        </authorList>
    </citation>
    <scope>NUCLEOTIDE SEQUENCE [LARGE SCALE GENOMIC DNA]</scope>
    <source>
        <strain evidence="3 4">JCM 13929</strain>
    </source>
</reference>
<feature type="domain" description="N-acetyltransferase" evidence="2">
    <location>
        <begin position="196"/>
        <end position="320"/>
    </location>
</feature>
<name>A0ABN2FMG7_9ACTN</name>
<evidence type="ECO:0000259" key="2">
    <source>
        <dbReference type="PROSITE" id="PS51186"/>
    </source>
</evidence>
<feature type="region of interest" description="Disordered" evidence="1">
    <location>
        <begin position="70"/>
        <end position="157"/>
    </location>
</feature>
<sequence>MTGVPTTSTTGDPSDADLLQIELGVIWRLDEQGRLPGPESMVIGVAADGLIAAVSHTLPTPLAQTLLTLATTPTPRPPGKAASETALVTPPGTAPGATPGAASETVPETASGAASGTAVGSASTTVSGAATDTTHGMTTSTRASTRASRTASGAASGAMPGALEACRALLGGDSVTVSGGPSYLVTPPVRYDAPVDMLRSDEPAHTALVHPLRAEGWDPDEWDELVGGGEGAPWAMIVENGEVAALCHTARLTPAGAEAGTWTSPACRGRGYAAAATAVWAGMLPGIRLFYSTSADNHSSQRVARRLGLRPLGWFWKLTA</sequence>
<keyword evidence="4" id="KW-1185">Reference proteome</keyword>
<gene>
    <name evidence="3" type="ORF">GCM10009733_058850</name>
</gene>
<dbReference type="InterPro" id="IPR016181">
    <property type="entry name" value="Acyl_CoA_acyltransferase"/>
</dbReference>
<evidence type="ECO:0000313" key="3">
    <source>
        <dbReference type="EMBL" id="GAA1653769.1"/>
    </source>
</evidence>